<dbReference type="Pfam" id="PF13231">
    <property type="entry name" value="PMT_2"/>
    <property type="match status" value="1"/>
</dbReference>
<evidence type="ECO:0000259" key="2">
    <source>
        <dbReference type="Pfam" id="PF13231"/>
    </source>
</evidence>
<feature type="transmembrane region" description="Helical" evidence="1">
    <location>
        <begin position="359"/>
        <end position="377"/>
    </location>
</feature>
<feature type="transmembrane region" description="Helical" evidence="1">
    <location>
        <begin position="21"/>
        <end position="37"/>
    </location>
</feature>
<dbReference type="InterPro" id="IPR038731">
    <property type="entry name" value="RgtA/B/C-like"/>
</dbReference>
<feature type="transmembrane region" description="Helical" evidence="1">
    <location>
        <begin position="309"/>
        <end position="326"/>
    </location>
</feature>
<keyword evidence="1" id="KW-0812">Transmembrane</keyword>
<keyword evidence="1" id="KW-0472">Membrane</keyword>
<name>A0A6J4TKE5_9ACTN</name>
<feature type="domain" description="Glycosyltransferase RgtA/B/C/D-like" evidence="2">
    <location>
        <begin position="71"/>
        <end position="193"/>
    </location>
</feature>
<accession>A0A6J4TKE5</accession>
<feature type="transmembrane region" description="Helical" evidence="1">
    <location>
        <begin position="92"/>
        <end position="111"/>
    </location>
</feature>
<feature type="transmembrane region" description="Helical" evidence="1">
    <location>
        <begin position="226"/>
        <end position="246"/>
    </location>
</feature>
<protein>
    <recommendedName>
        <fullName evidence="2">Glycosyltransferase RgtA/B/C/D-like domain-containing protein</fullName>
    </recommendedName>
</protein>
<proteinExistence type="predicted"/>
<dbReference type="NCBIfam" id="TIGR03663">
    <property type="entry name" value="flippase activity-associated protein Agl23"/>
    <property type="match status" value="1"/>
</dbReference>
<dbReference type="PANTHER" id="PTHR41710:SF2">
    <property type="entry name" value="GLYCOSYL TRANSFERASE FAMILY 39_83 DOMAIN-CONTAINING PROTEIN"/>
    <property type="match status" value="1"/>
</dbReference>
<feature type="transmembrane region" description="Helical" evidence="1">
    <location>
        <begin position="185"/>
        <end position="205"/>
    </location>
</feature>
<feature type="transmembrane region" description="Helical" evidence="1">
    <location>
        <begin position="64"/>
        <end position="85"/>
    </location>
</feature>
<sequence length="532" mass="59297">MARRLLQRAAARLRDRPRGELAAYAVLVLVALVLRLIDLGDRPFHHDESQDAYFSWLLFTNGDYAYNPLLHGPLRFYLTTVMYAVFGATDTVARLAPALMGTAMVALPYLVRRQIGRGAAFAAAVLLAAGPSYLYFSRFAREDIYIACITLALLAVVLRFLDRPSRAHPALMGALLAASFATKESTFITVFVAGTFFGPLALLEARRHGWREAPLVKRILGLGWEAWAWGFAAFWLVFTLLFTVFLTNPAGLWDGIHDGLDYWLGQQPVGRGGEPPGFYVFLLAGVEWPVLALAAVGVLAIARAPSTGRWLLVWMFAMSLAVYSWASEKFAWLVLHPLLPLILLAGMGLAFLWEQRARWAARAGLGVAVLGALYLAWGSFQVNAVRPADPRELLVSTQSSRDVIGVRDQVYRLAERTDDKVTIAIDEAEGATFPWAWYFRDLPAGYVDMTQPTYVPEAQVLILTEGSRLRLGDQLAGYEGRRFRFRVWWVKDYGAAFSPANWASWVTAREPWNPTGGMPEWIYVRRDLAASS</sequence>
<evidence type="ECO:0000313" key="3">
    <source>
        <dbReference type="EMBL" id="CAA9524727.1"/>
    </source>
</evidence>
<dbReference type="EMBL" id="CADCVS010000425">
    <property type="protein sequence ID" value="CAA9524727.1"/>
    <property type="molecule type" value="Genomic_DNA"/>
</dbReference>
<evidence type="ECO:0000256" key="1">
    <source>
        <dbReference type="SAM" id="Phobius"/>
    </source>
</evidence>
<dbReference type="PANTHER" id="PTHR41710">
    <property type="entry name" value="GLYCOSYL TRANSFERASE, FAMILY 39"/>
    <property type="match status" value="1"/>
</dbReference>
<keyword evidence="1" id="KW-1133">Transmembrane helix</keyword>
<feature type="transmembrane region" description="Helical" evidence="1">
    <location>
        <begin position="332"/>
        <end position="352"/>
    </location>
</feature>
<feature type="transmembrane region" description="Helical" evidence="1">
    <location>
        <begin position="278"/>
        <end position="302"/>
    </location>
</feature>
<feature type="transmembrane region" description="Helical" evidence="1">
    <location>
        <begin position="117"/>
        <end position="136"/>
    </location>
</feature>
<organism evidence="3">
    <name type="scientific">uncultured Solirubrobacteraceae bacterium</name>
    <dbReference type="NCBI Taxonomy" id="1162706"/>
    <lineage>
        <taxon>Bacteria</taxon>
        <taxon>Bacillati</taxon>
        <taxon>Actinomycetota</taxon>
        <taxon>Thermoleophilia</taxon>
        <taxon>Solirubrobacterales</taxon>
        <taxon>Solirubrobacteraceae</taxon>
        <taxon>environmental samples</taxon>
    </lineage>
</organism>
<feature type="transmembrane region" description="Helical" evidence="1">
    <location>
        <begin position="143"/>
        <end position="161"/>
    </location>
</feature>
<gene>
    <name evidence="3" type="ORF">AVDCRST_MAG30-3279</name>
</gene>
<reference evidence="3" key="1">
    <citation type="submission" date="2020-02" db="EMBL/GenBank/DDBJ databases">
        <authorList>
            <person name="Meier V. D."/>
        </authorList>
    </citation>
    <scope>NUCLEOTIDE SEQUENCE</scope>
    <source>
        <strain evidence="3">AVDCRST_MAG30</strain>
    </source>
</reference>
<dbReference type="AlphaFoldDB" id="A0A6J4TKE5"/>
<dbReference type="InterPro" id="IPR019962">
    <property type="entry name" value="CHP03663"/>
</dbReference>